<protein>
    <submittedName>
        <fullName evidence="2">Uncharacterized protein</fullName>
    </submittedName>
</protein>
<evidence type="ECO:0000313" key="3">
    <source>
        <dbReference type="Proteomes" id="UP000642571"/>
    </source>
</evidence>
<reference evidence="3" key="1">
    <citation type="journal article" date="2019" name="Int. J. Syst. Evol. Microbiol.">
        <title>The Global Catalogue of Microorganisms (GCM) 10K type strain sequencing project: providing services to taxonomists for standard genome sequencing and annotation.</title>
        <authorList>
            <consortium name="The Broad Institute Genomics Platform"/>
            <consortium name="The Broad Institute Genome Sequencing Center for Infectious Disease"/>
            <person name="Wu L."/>
            <person name="Ma J."/>
        </authorList>
    </citation>
    <scope>NUCLEOTIDE SEQUENCE [LARGE SCALE GENOMIC DNA]</scope>
    <source>
        <strain evidence="3">CGMCC 1.15353</strain>
    </source>
</reference>
<keyword evidence="1" id="KW-0472">Membrane</keyword>
<proteinExistence type="predicted"/>
<sequence length="62" mass="7311">MRAGLIFLSLLLQMIGLIRLFIDVKTGIILYVSSYVLLGIVLFMLVKDRLKEEEERNDYRDY</sequence>
<accession>A0ABQ1PLC6</accession>
<keyword evidence="3" id="KW-1185">Reference proteome</keyword>
<evidence type="ECO:0000256" key="1">
    <source>
        <dbReference type="SAM" id="Phobius"/>
    </source>
</evidence>
<keyword evidence="1" id="KW-0812">Transmembrane</keyword>
<organism evidence="2 3">
    <name type="scientific">Pontibacillus salipaludis</name>
    <dbReference type="NCBI Taxonomy" id="1697394"/>
    <lineage>
        <taxon>Bacteria</taxon>
        <taxon>Bacillati</taxon>
        <taxon>Bacillota</taxon>
        <taxon>Bacilli</taxon>
        <taxon>Bacillales</taxon>
        <taxon>Bacillaceae</taxon>
        <taxon>Pontibacillus</taxon>
    </lineage>
</organism>
<dbReference type="RefSeq" id="WP_188650219.1">
    <property type="nucleotide sequence ID" value="NZ_BMIN01000001.1"/>
</dbReference>
<feature type="transmembrane region" description="Helical" evidence="1">
    <location>
        <begin position="28"/>
        <end position="46"/>
    </location>
</feature>
<dbReference type="Proteomes" id="UP000642571">
    <property type="component" value="Unassembled WGS sequence"/>
</dbReference>
<comment type="caution">
    <text evidence="2">The sequence shown here is derived from an EMBL/GenBank/DDBJ whole genome shotgun (WGS) entry which is preliminary data.</text>
</comment>
<feature type="transmembrane region" description="Helical" evidence="1">
    <location>
        <begin position="5"/>
        <end position="22"/>
    </location>
</feature>
<name>A0ABQ1PLC6_9BACI</name>
<keyword evidence="1" id="KW-1133">Transmembrane helix</keyword>
<gene>
    <name evidence="2" type="ORF">GCM10011389_03070</name>
</gene>
<evidence type="ECO:0000313" key="2">
    <source>
        <dbReference type="EMBL" id="GGC99214.1"/>
    </source>
</evidence>
<dbReference type="EMBL" id="BMIN01000001">
    <property type="protein sequence ID" value="GGC99214.1"/>
    <property type="molecule type" value="Genomic_DNA"/>
</dbReference>